<dbReference type="Pfam" id="PF00581">
    <property type="entry name" value="Rhodanese"/>
    <property type="match status" value="2"/>
</dbReference>
<dbReference type="CDD" id="cd00158">
    <property type="entry name" value="RHOD"/>
    <property type="match status" value="2"/>
</dbReference>
<protein>
    <submittedName>
        <fullName evidence="2">Rhodanese-like domain-containing protein</fullName>
    </submittedName>
</protein>
<dbReference type="PANTHER" id="PTHR43031:SF1">
    <property type="entry name" value="PYRIDINE NUCLEOTIDE-DISULPHIDE OXIDOREDUCTASE"/>
    <property type="match status" value="1"/>
</dbReference>
<dbReference type="Proteomes" id="UP000326903">
    <property type="component" value="Unassembled WGS sequence"/>
</dbReference>
<accession>A0A5J5IRJ4</accession>
<dbReference type="AlphaFoldDB" id="A0A5J5IRJ4"/>
<sequence length="232" mass="25771">MYLKQINADINPEGSGSLSPLNVNDFKSKMAGDSLVLDTRSAAEFSNGFIPGSIFIGLEGRFAEWARSILSYHLPIILVTDFGKEEETVIRLASSGFTKVEGYLSGGFESWKQAGEKIDIIIDIEADEFAMDIPFDDNLIIVDVREENEFNEGHVKDAINLPLTDMTDIAQIAQLEETQNIYLHSASGYRSLIAASVLKKQGYHNIRNVVGGWVKIKEQNAIKTEKEARILN</sequence>
<dbReference type="PANTHER" id="PTHR43031">
    <property type="entry name" value="FAD-DEPENDENT OXIDOREDUCTASE"/>
    <property type="match status" value="1"/>
</dbReference>
<evidence type="ECO:0000259" key="1">
    <source>
        <dbReference type="PROSITE" id="PS50206"/>
    </source>
</evidence>
<dbReference type="InterPro" id="IPR001763">
    <property type="entry name" value="Rhodanese-like_dom"/>
</dbReference>
<feature type="domain" description="Rhodanese" evidence="1">
    <location>
        <begin position="30"/>
        <end position="120"/>
    </location>
</feature>
<comment type="caution">
    <text evidence="2">The sequence shown here is derived from an EMBL/GenBank/DDBJ whole genome shotgun (WGS) entry which is preliminary data.</text>
</comment>
<dbReference type="InterPro" id="IPR050229">
    <property type="entry name" value="GlpE_sulfurtransferase"/>
</dbReference>
<dbReference type="RefSeq" id="WP_150414311.1">
    <property type="nucleotide sequence ID" value="NZ_VYQF01000001.1"/>
</dbReference>
<evidence type="ECO:0000313" key="3">
    <source>
        <dbReference type="Proteomes" id="UP000326903"/>
    </source>
</evidence>
<reference evidence="2 3" key="1">
    <citation type="submission" date="2019-09" db="EMBL/GenBank/DDBJ databases">
        <title>Draft genome sequence of Ginsengibacter sp. BR5-29.</title>
        <authorList>
            <person name="Im W.-T."/>
        </authorList>
    </citation>
    <scope>NUCLEOTIDE SEQUENCE [LARGE SCALE GENOMIC DNA]</scope>
    <source>
        <strain evidence="2 3">BR5-29</strain>
    </source>
</reference>
<proteinExistence type="predicted"/>
<gene>
    <name evidence="2" type="ORF">FW778_09250</name>
</gene>
<name>A0A5J5IRJ4_9BACT</name>
<dbReference type="PROSITE" id="PS50206">
    <property type="entry name" value="RHODANESE_3"/>
    <property type="match status" value="2"/>
</dbReference>
<dbReference type="SUPFAM" id="SSF52821">
    <property type="entry name" value="Rhodanese/Cell cycle control phosphatase"/>
    <property type="match status" value="2"/>
</dbReference>
<dbReference type="InterPro" id="IPR036873">
    <property type="entry name" value="Rhodanese-like_dom_sf"/>
</dbReference>
<dbReference type="Gene3D" id="3.40.250.10">
    <property type="entry name" value="Rhodanese-like domain"/>
    <property type="match status" value="2"/>
</dbReference>
<keyword evidence="3" id="KW-1185">Reference proteome</keyword>
<dbReference type="EMBL" id="VYQF01000001">
    <property type="protein sequence ID" value="KAA9042182.1"/>
    <property type="molecule type" value="Genomic_DNA"/>
</dbReference>
<feature type="domain" description="Rhodanese" evidence="1">
    <location>
        <begin position="135"/>
        <end position="225"/>
    </location>
</feature>
<evidence type="ECO:0000313" key="2">
    <source>
        <dbReference type="EMBL" id="KAA9042182.1"/>
    </source>
</evidence>
<organism evidence="2 3">
    <name type="scientific">Ginsengibacter hankyongi</name>
    <dbReference type="NCBI Taxonomy" id="2607284"/>
    <lineage>
        <taxon>Bacteria</taxon>
        <taxon>Pseudomonadati</taxon>
        <taxon>Bacteroidota</taxon>
        <taxon>Chitinophagia</taxon>
        <taxon>Chitinophagales</taxon>
        <taxon>Chitinophagaceae</taxon>
        <taxon>Ginsengibacter</taxon>
    </lineage>
</organism>
<dbReference type="SMART" id="SM00450">
    <property type="entry name" value="RHOD"/>
    <property type="match status" value="2"/>
</dbReference>